<feature type="signal peptide" evidence="1">
    <location>
        <begin position="1"/>
        <end position="22"/>
    </location>
</feature>
<organism evidence="2 3">
    <name type="scientific">Sutcliffiella cohnii</name>
    <dbReference type="NCBI Taxonomy" id="33932"/>
    <lineage>
        <taxon>Bacteria</taxon>
        <taxon>Bacillati</taxon>
        <taxon>Bacillota</taxon>
        <taxon>Bacilli</taxon>
        <taxon>Bacillales</taxon>
        <taxon>Bacillaceae</taxon>
        <taxon>Sutcliffiella</taxon>
    </lineage>
</organism>
<evidence type="ECO:0000256" key="1">
    <source>
        <dbReference type="SAM" id="SignalP"/>
    </source>
</evidence>
<protein>
    <submittedName>
        <fullName evidence="2">Uncharacterized protein</fullName>
    </submittedName>
</protein>
<reference evidence="2 3" key="1">
    <citation type="submission" date="2016-12" db="EMBL/GenBank/DDBJ databases">
        <title>The whole genome sequencing and assembly of Bacillus cohnii DSM 6307T strain.</title>
        <authorList>
            <person name="Lee Y.-J."/>
            <person name="Yi H."/>
            <person name="Bahn Y.-S."/>
            <person name="Kim J.F."/>
            <person name="Lee D.-W."/>
        </authorList>
    </citation>
    <scope>NUCLEOTIDE SEQUENCE [LARGE SCALE GENOMIC DNA]</scope>
    <source>
        <strain evidence="2 3">DSM 6307</strain>
    </source>
</reference>
<keyword evidence="1" id="KW-0732">Signal</keyword>
<dbReference type="Proteomes" id="UP000215224">
    <property type="component" value="Chromosome"/>
</dbReference>
<dbReference type="PROSITE" id="PS51257">
    <property type="entry name" value="PROKAR_LIPOPROTEIN"/>
    <property type="match status" value="1"/>
</dbReference>
<accession>A0A223KPH9</accession>
<name>A0A223KPH9_9BACI</name>
<proteinExistence type="predicted"/>
<dbReference type="RefSeq" id="WP_066420176.1">
    <property type="nucleotide sequence ID" value="NZ_CP018866.1"/>
</dbReference>
<keyword evidence="3" id="KW-1185">Reference proteome</keyword>
<dbReference type="AlphaFoldDB" id="A0A223KPH9"/>
<sequence>MRLKSIIAILVVSIVLSACQQAELEENTPAPLEHLFLNADLNYEEYKIILQDVVQNVKNMDIDDPNLEKWVIRVIGDEKLMNKRDLSKEEALQSATERYEYITVWKDHARTTYNIVLTDEEVNTWIENNVVTSEDIPQQKAFAEALGLTIEQLIVEWDRDLYEQQVYWEKLIPLLEEKYETSDLQVLSEKYESEIEK</sequence>
<feature type="chain" id="PRO_5039016457" evidence="1">
    <location>
        <begin position="23"/>
        <end position="197"/>
    </location>
</feature>
<gene>
    <name evidence="2" type="ORF">BC6307_08960</name>
</gene>
<evidence type="ECO:0000313" key="3">
    <source>
        <dbReference type="Proteomes" id="UP000215224"/>
    </source>
</evidence>
<dbReference type="EMBL" id="CP018866">
    <property type="protein sequence ID" value="AST91401.1"/>
    <property type="molecule type" value="Genomic_DNA"/>
</dbReference>
<dbReference type="KEGG" id="bcoh:BC6307_08960"/>
<evidence type="ECO:0000313" key="2">
    <source>
        <dbReference type="EMBL" id="AST91401.1"/>
    </source>
</evidence>